<dbReference type="AlphaFoldDB" id="A0A1X7IB23"/>
<name>A0A1X7IB23_9CORY</name>
<organism evidence="1 2">
    <name type="scientific">Corynebacterium pollutisoli</name>
    <dbReference type="NCBI Taxonomy" id="1610489"/>
    <lineage>
        <taxon>Bacteria</taxon>
        <taxon>Bacillati</taxon>
        <taxon>Actinomycetota</taxon>
        <taxon>Actinomycetes</taxon>
        <taxon>Mycobacteriales</taxon>
        <taxon>Corynebacteriaceae</taxon>
        <taxon>Corynebacterium</taxon>
    </lineage>
</organism>
<evidence type="ECO:0000313" key="1">
    <source>
        <dbReference type="EMBL" id="SMG11468.1"/>
    </source>
</evidence>
<dbReference type="RefSeq" id="WP_273224223.1">
    <property type="nucleotide sequence ID" value="NZ_FXAR01000001.1"/>
</dbReference>
<reference evidence="2" key="1">
    <citation type="submission" date="2017-04" db="EMBL/GenBank/DDBJ databases">
        <authorList>
            <person name="Varghese N."/>
            <person name="Submissions S."/>
        </authorList>
    </citation>
    <scope>NUCLEOTIDE SEQUENCE [LARGE SCALE GENOMIC DNA]</scope>
    <source>
        <strain evidence="2">VDS</strain>
    </source>
</reference>
<protein>
    <submittedName>
        <fullName evidence="1">Uncharacterized protein</fullName>
    </submittedName>
</protein>
<gene>
    <name evidence="1" type="ORF">SAMN06295981_0589</name>
</gene>
<evidence type="ECO:0000313" key="2">
    <source>
        <dbReference type="Proteomes" id="UP000193309"/>
    </source>
</evidence>
<sequence>MSTFIRDYVSFLSSMGWFLSSLGLTMLGIPQCSLADVSGCEHQ</sequence>
<accession>A0A1X7IB23</accession>
<dbReference type="Proteomes" id="UP000193309">
    <property type="component" value="Unassembled WGS sequence"/>
</dbReference>
<dbReference type="STRING" id="1610489.SAMN06295981_0589"/>
<proteinExistence type="predicted"/>
<keyword evidence="2" id="KW-1185">Reference proteome</keyword>
<dbReference type="EMBL" id="FXAR01000001">
    <property type="protein sequence ID" value="SMG11468.1"/>
    <property type="molecule type" value="Genomic_DNA"/>
</dbReference>